<comment type="caution">
    <text evidence="2">The sequence shown here is derived from an EMBL/GenBank/DDBJ whole genome shotgun (WGS) entry which is preliminary data.</text>
</comment>
<protein>
    <submittedName>
        <fullName evidence="2">DUF523 and DUF1722 domain-containing protein</fullName>
    </submittedName>
</protein>
<dbReference type="InterPro" id="IPR013560">
    <property type="entry name" value="DUF1722"/>
</dbReference>
<accession>A0A9J6RHJ0</accession>
<dbReference type="InterPro" id="IPR017087">
    <property type="entry name" value="UCP037004"/>
</dbReference>
<evidence type="ECO:0000313" key="2">
    <source>
        <dbReference type="EMBL" id="MCZ0863736.1"/>
    </source>
</evidence>
<dbReference type="PANTHER" id="PTHR30087:SF0">
    <property type="entry name" value="INNER MEMBRANE PROTEIN"/>
    <property type="match status" value="1"/>
</dbReference>
<reference evidence="2 3" key="1">
    <citation type="submission" date="2022-12" db="EMBL/GenBank/DDBJ databases">
        <title>Dasania phycosphaerae sp. nov., isolated from particulate material of the south coast of Korea.</title>
        <authorList>
            <person name="Jiang Y."/>
        </authorList>
    </citation>
    <scope>NUCLEOTIDE SEQUENCE [LARGE SCALE GENOMIC DNA]</scope>
    <source>
        <strain evidence="2 3">GY-19</strain>
    </source>
</reference>
<dbReference type="InterPro" id="IPR007553">
    <property type="entry name" value="2-thiour_desulf"/>
</dbReference>
<evidence type="ECO:0000313" key="3">
    <source>
        <dbReference type="Proteomes" id="UP001069090"/>
    </source>
</evidence>
<name>A0A9J6RHJ0_9GAMM</name>
<dbReference type="RefSeq" id="WP_258329879.1">
    <property type="nucleotide sequence ID" value="NZ_JAPTGG010000001.1"/>
</dbReference>
<dbReference type="PANTHER" id="PTHR30087">
    <property type="entry name" value="INNER MEMBRANE PROTEIN"/>
    <property type="match status" value="1"/>
</dbReference>
<dbReference type="Proteomes" id="UP001069090">
    <property type="component" value="Unassembled WGS sequence"/>
</dbReference>
<dbReference type="AlphaFoldDB" id="A0A9J6RHJ0"/>
<dbReference type="Pfam" id="PF08349">
    <property type="entry name" value="DUF1722"/>
    <property type="match status" value="1"/>
</dbReference>
<gene>
    <name evidence="2" type="ORF">O0V09_00905</name>
</gene>
<sequence length="319" mass="36651">MSDISTTIQVGLSACLAGQEVRYNGGHSQSKLCLHTLAQYFEFKTFCPEVAAGFGTPRPTMRLTGDPANPRLQFSDDSQQDLTQQLNQGFSDKLAQFKDFDGYILMKNSPSCGLERIKIYQANGYPHKQRGQGLFTAALIKRYPLLPVEEEGRLHDPHLKENFILRVYAHHYFKQEVLSAPDHHALIQFHSRYKYILMAHNQELYRELGRILSNAQESEINALSQQYLKLFMQALSKPASHKNHSNTLLHILGYLKKTVPSEARQNIAEVIHKYRQNQLPLSTPITLLKHYIEQYGTDYIKSQRYFEPYPEALCLANHL</sequence>
<organism evidence="2 3">
    <name type="scientific">Dasania phycosphaerae</name>
    <dbReference type="NCBI Taxonomy" id="2950436"/>
    <lineage>
        <taxon>Bacteria</taxon>
        <taxon>Pseudomonadati</taxon>
        <taxon>Pseudomonadota</taxon>
        <taxon>Gammaproteobacteria</taxon>
        <taxon>Cellvibrionales</taxon>
        <taxon>Spongiibacteraceae</taxon>
        <taxon>Dasania</taxon>
    </lineage>
</organism>
<dbReference type="PIRSF" id="PIRSF037004">
    <property type="entry name" value="UCP037004"/>
    <property type="match status" value="1"/>
</dbReference>
<keyword evidence="3" id="KW-1185">Reference proteome</keyword>
<feature type="domain" description="DUF1722" evidence="1">
    <location>
        <begin position="194"/>
        <end position="310"/>
    </location>
</feature>
<evidence type="ECO:0000259" key="1">
    <source>
        <dbReference type="Pfam" id="PF08349"/>
    </source>
</evidence>
<dbReference type="Pfam" id="PF04463">
    <property type="entry name" value="2-thiour_desulf"/>
    <property type="match status" value="1"/>
</dbReference>
<proteinExistence type="predicted"/>
<dbReference type="EMBL" id="JAPTGG010000001">
    <property type="protein sequence ID" value="MCZ0863736.1"/>
    <property type="molecule type" value="Genomic_DNA"/>
</dbReference>